<evidence type="ECO:0000313" key="3">
    <source>
        <dbReference type="Proteomes" id="UP000324585"/>
    </source>
</evidence>
<organism evidence="2 3">
    <name type="scientific">Porphyridium purpureum</name>
    <name type="common">Red alga</name>
    <name type="synonym">Porphyridium cruentum</name>
    <dbReference type="NCBI Taxonomy" id="35688"/>
    <lineage>
        <taxon>Eukaryota</taxon>
        <taxon>Rhodophyta</taxon>
        <taxon>Bangiophyceae</taxon>
        <taxon>Porphyridiales</taxon>
        <taxon>Porphyridiaceae</taxon>
        <taxon>Porphyridium</taxon>
    </lineage>
</organism>
<feature type="region of interest" description="Disordered" evidence="1">
    <location>
        <begin position="151"/>
        <end position="170"/>
    </location>
</feature>
<sequence length="282" mass="31456">MSTLRNLRRKWKPASVTCVLCSSGEPLVGGAQFPSFTPRIIRFFSEQAVVEEHQQLNVTVLGTEENLVESATCHEPQSLGAPRDSERNGQQLPLDSCSAIPCRDSHAASALEAAIRISLQHVHGLTERREASNKSRTQIPTVRYEMSDFDQNKLSPPWEQQAQRPSSRQTISECVPYSMADFDPATMTPPWESEPDGDKLRTMSNRPASGEVEYLLSENGLKFRSGSDSQQLVVKNCPFCHPIKGMPDNQYKLNIHREKGVFFCFRCGAAGNWASLCRQLAS</sequence>
<dbReference type="GO" id="GO:0006260">
    <property type="term" value="P:DNA replication"/>
    <property type="evidence" value="ECO:0007669"/>
    <property type="project" value="InterPro"/>
</dbReference>
<dbReference type="GO" id="GO:0008270">
    <property type="term" value="F:zinc ion binding"/>
    <property type="evidence" value="ECO:0007669"/>
    <property type="project" value="InterPro"/>
</dbReference>
<proteinExistence type="predicted"/>
<keyword evidence="3" id="KW-1185">Reference proteome</keyword>
<dbReference type="Gene3D" id="3.90.580.10">
    <property type="entry name" value="Zinc finger, CHC2-type domain"/>
    <property type="match status" value="1"/>
</dbReference>
<reference evidence="3" key="1">
    <citation type="journal article" date="2019" name="Nat. Commun.">
        <title>Expansion of phycobilisome linker gene families in mesophilic red algae.</title>
        <authorList>
            <person name="Lee J."/>
            <person name="Kim D."/>
            <person name="Bhattacharya D."/>
            <person name="Yoon H.S."/>
        </authorList>
    </citation>
    <scope>NUCLEOTIDE SEQUENCE [LARGE SCALE GENOMIC DNA]</scope>
    <source>
        <strain evidence="3">CCMP 1328</strain>
    </source>
</reference>
<evidence type="ECO:0000256" key="1">
    <source>
        <dbReference type="SAM" id="MobiDB-lite"/>
    </source>
</evidence>
<name>A0A5J4Z181_PORPP</name>
<comment type="caution">
    <text evidence="2">The sequence shown here is derived from an EMBL/GenBank/DDBJ whole genome shotgun (WGS) entry which is preliminary data.</text>
</comment>
<dbReference type="GO" id="GO:0003677">
    <property type="term" value="F:DNA binding"/>
    <property type="evidence" value="ECO:0007669"/>
    <property type="project" value="InterPro"/>
</dbReference>
<evidence type="ECO:0000313" key="2">
    <source>
        <dbReference type="EMBL" id="KAA8496674.1"/>
    </source>
</evidence>
<accession>A0A5J4Z181</accession>
<dbReference type="AlphaFoldDB" id="A0A5J4Z181"/>
<dbReference type="OrthoDB" id="275278at2759"/>
<dbReference type="Proteomes" id="UP000324585">
    <property type="component" value="Unassembled WGS sequence"/>
</dbReference>
<gene>
    <name evidence="2" type="ORF">FVE85_0403</name>
</gene>
<dbReference type="EMBL" id="VRMN01000002">
    <property type="protein sequence ID" value="KAA8496674.1"/>
    <property type="molecule type" value="Genomic_DNA"/>
</dbReference>
<protein>
    <submittedName>
        <fullName evidence="2">Uncharacterized protein</fullName>
    </submittedName>
</protein>
<feature type="compositionally biased region" description="Polar residues" evidence="1">
    <location>
        <begin position="152"/>
        <end position="170"/>
    </location>
</feature>
<dbReference type="InterPro" id="IPR036977">
    <property type="entry name" value="DNA_primase_Znf_CHC2"/>
</dbReference>